<keyword evidence="4" id="KW-1185">Reference proteome</keyword>
<dbReference type="RefSeq" id="WP_152189079.1">
    <property type="nucleotide sequence ID" value="NZ_WFKI01000004.1"/>
</dbReference>
<dbReference type="InterPro" id="IPR013702">
    <property type="entry name" value="FIST_domain_N"/>
</dbReference>
<gene>
    <name evidence="3" type="ORF">GBG18_05330</name>
    <name evidence="2" type="ORF">GBG19_12275</name>
</gene>
<proteinExistence type="predicted"/>
<feature type="domain" description="FIST" evidence="1">
    <location>
        <begin position="26"/>
        <end position="211"/>
    </location>
</feature>
<organism evidence="2 5">
    <name type="scientific">Poseidonibacter ostreae</name>
    <dbReference type="NCBI Taxonomy" id="2654171"/>
    <lineage>
        <taxon>Bacteria</taxon>
        <taxon>Pseudomonadati</taxon>
        <taxon>Campylobacterota</taxon>
        <taxon>Epsilonproteobacteria</taxon>
        <taxon>Campylobacterales</taxon>
        <taxon>Arcobacteraceae</taxon>
        <taxon>Poseidonibacter</taxon>
    </lineage>
</organism>
<protein>
    <recommendedName>
        <fullName evidence="1">FIST domain-containing protein</fullName>
    </recommendedName>
</protein>
<dbReference type="Proteomes" id="UP000472839">
    <property type="component" value="Unassembled WGS sequence"/>
</dbReference>
<dbReference type="SMART" id="SM00897">
    <property type="entry name" value="FIST"/>
    <property type="match status" value="1"/>
</dbReference>
<evidence type="ECO:0000313" key="2">
    <source>
        <dbReference type="EMBL" id="KAB7886364.1"/>
    </source>
</evidence>
<dbReference type="EMBL" id="WFKK01000042">
    <property type="protein sequence ID" value="KAB7886364.1"/>
    <property type="molecule type" value="Genomic_DNA"/>
</dbReference>
<sequence length="211" mass="24130">MKIIFTQSDSIDEFKRQLEEIIKGSKSILILSCDENNYNLELMNNILSKYNTPIFGGIFPQIIYKNKAYKKGVIFISLDDEIDVFYIENYSKKHINELNYLIEENYGFLEEIKTMFVFIDGLSKSIDKILISLFDNFGLTINYIGAGTGSLSFEQKPSVFTNKGLLYDAMLLATSKLDSSLSVKHGWDTISSPLKITYSSDNIIHEMSMKM</sequence>
<evidence type="ECO:0000313" key="4">
    <source>
        <dbReference type="Proteomes" id="UP000461010"/>
    </source>
</evidence>
<dbReference type="Pfam" id="PF08495">
    <property type="entry name" value="FIST"/>
    <property type="match status" value="1"/>
</dbReference>
<comment type="caution">
    <text evidence="2">The sequence shown here is derived from an EMBL/GenBank/DDBJ whole genome shotgun (WGS) entry which is preliminary data.</text>
</comment>
<evidence type="ECO:0000313" key="3">
    <source>
        <dbReference type="EMBL" id="KAB7891859.1"/>
    </source>
</evidence>
<reference evidence="4 5" key="1">
    <citation type="submission" date="2019-10" db="EMBL/GenBank/DDBJ databases">
        <title>Poseidonibacter ostreae sp. nov., isolated from the gut of the Ostrea denselamellosa.</title>
        <authorList>
            <person name="Choi A."/>
        </authorList>
    </citation>
    <scope>NUCLEOTIDE SEQUENCE [LARGE SCALE GENOMIC DNA]</scope>
    <source>
        <strain evidence="2 5">SJOD-M-33</strain>
        <strain evidence="3 4">SJOD-M-5</strain>
    </source>
</reference>
<dbReference type="Proteomes" id="UP000461010">
    <property type="component" value="Unassembled WGS sequence"/>
</dbReference>
<dbReference type="AlphaFoldDB" id="A0A6L4WQ14"/>
<dbReference type="EMBL" id="WFKJ01000011">
    <property type="protein sequence ID" value="KAB7891859.1"/>
    <property type="molecule type" value="Genomic_DNA"/>
</dbReference>
<name>A0A6L4WQ14_9BACT</name>
<evidence type="ECO:0000313" key="5">
    <source>
        <dbReference type="Proteomes" id="UP000472839"/>
    </source>
</evidence>
<accession>A0A6L4WQ14</accession>
<evidence type="ECO:0000259" key="1">
    <source>
        <dbReference type="SMART" id="SM00897"/>
    </source>
</evidence>